<evidence type="ECO:0000313" key="3">
    <source>
        <dbReference type="Proteomes" id="UP000016922"/>
    </source>
</evidence>
<proteinExistence type="predicted"/>
<dbReference type="KEGG" id="glz:GLAREA_09457"/>
<keyword evidence="1" id="KW-1133">Transmembrane helix</keyword>
<reference evidence="2 3" key="1">
    <citation type="journal article" date="2013" name="BMC Genomics">
        <title>Genomics-driven discovery of the pneumocandin biosynthetic gene cluster in the fungus Glarea lozoyensis.</title>
        <authorList>
            <person name="Chen L."/>
            <person name="Yue Q."/>
            <person name="Zhang X."/>
            <person name="Xiang M."/>
            <person name="Wang C."/>
            <person name="Li S."/>
            <person name="Che Y."/>
            <person name="Ortiz-Lopez F.J."/>
            <person name="Bills G.F."/>
            <person name="Liu X."/>
            <person name="An Z."/>
        </authorList>
    </citation>
    <scope>NUCLEOTIDE SEQUENCE [LARGE SCALE GENOMIC DNA]</scope>
    <source>
        <strain evidence="3">ATCC 20868 / MF5171</strain>
    </source>
</reference>
<keyword evidence="1" id="KW-0812">Transmembrane</keyword>
<dbReference type="GeneID" id="19468505"/>
<dbReference type="EMBL" id="KE145368">
    <property type="protein sequence ID" value="EPE28337.1"/>
    <property type="molecule type" value="Genomic_DNA"/>
</dbReference>
<dbReference type="Proteomes" id="UP000016922">
    <property type="component" value="Unassembled WGS sequence"/>
</dbReference>
<accession>S3CPF6</accession>
<feature type="transmembrane region" description="Helical" evidence="1">
    <location>
        <begin position="85"/>
        <end position="102"/>
    </location>
</feature>
<organism evidence="2 3">
    <name type="scientific">Glarea lozoyensis (strain ATCC 20868 / MF5171)</name>
    <dbReference type="NCBI Taxonomy" id="1116229"/>
    <lineage>
        <taxon>Eukaryota</taxon>
        <taxon>Fungi</taxon>
        <taxon>Dikarya</taxon>
        <taxon>Ascomycota</taxon>
        <taxon>Pezizomycotina</taxon>
        <taxon>Leotiomycetes</taxon>
        <taxon>Helotiales</taxon>
        <taxon>Helotiaceae</taxon>
        <taxon>Glarea</taxon>
    </lineage>
</organism>
<sequence length="128" mass="14014">MSLTPSTLYYASAIINLATIPKHFLVGQNHVSKSIAAIPPTPDLARGKSVAMTTWHHSMGMLFVIATLNYKWAKSGGPRNMEDKLVLWGITVTGTVIGYTYYKVKLFAGLGCLWVAPWLSSIALLWSS</sequence>
<feature type="transmembrane region" description="Helical" evidence="1">
    <location>
        <begin position="108"/>
        <end position="126"/>
    </location>
</feature>
<dbReference type="HOGENOM" id="CLU_129944_0_0_1"/>
<protein>
    <submittedName>
        <fullName evidence="2">Uncharacterized protein</fullName>
    </submittedName>
</protein>
<dbReference type="OMA" id="WDMVNAL"/>
<dbReference type="AlphaFoldDB" id="S3CPF6"/>
<feature type="transmembrane region" description="Helical" evidence="1">
    <location>
        <begin position="55"/>
        <end position="73"/>
    </location>
</feature>
<dbReference type="eggNOG" id="ENOG502SVIQ">
    <property type="taxonomic scope" value="Eukaryota"/>
</dbReference>
<keyword evidence="1" id="KW-0472">Membrane</keyword>
<evidence type="ECO:0000313" key="2">
    <source>
        <dbReference type="EMBL" id="EPE28337.1"/>
    </source>
</evidence>
<evidence type="ECO:0000256" key="1">
    <source>
        <dbReference type="SAM" id="Phobius"/>
    </source>
</evidence>
<dbReference type="RefSeq" id="XP_008084245.1">
    <property type="nucleotide sequence ID" value="XM_008086054.1"/>
</dbReference>
<name>S3CPF6_GLAL2</name>
<keyword evidence="3" id="KW-1185">Reference proteome</keyword>
<gene>
    <name evidence="2" type="ORF">GLAREA_09457</name>
</gene>
<dbReference type="OrthoDB" id="4502040at2759"/>